<comment type="similarity">
    <text evidence="2">Belongs to the UDP-galactopyranose/dTDP-fucopyranose mutase family.</text>
</comment>
<proteinExistence type="inferred from homology"/>
<name>I5AW60_EUBC6</name>
<dbReference type="PANTHER" id="PTHR21197:SF0">
    <property type="entry name" value="UDP-GALACTOPYRANOSE MUTASE"/>
    <property type="match status" value="1"/>
</dbReference>
<dbReference type="Gene3D" id="3.40.50.720">
    <property type="entry name" value="NAD(P)-binding Rossmann-like Domain"/>
    <property type="match status" value="3"/>
</dbReference>
<dbReference type="SUPFAM" id="SSF51971">
    <property type="entry name" value="Nucleotide-binding domain"/>
    <property type="match status" value="1"/>
</dbReference>
<keyword evidence="4" id="KW-0274">FAD</keyword>
<dbReference type="GO" id="GO:0005829">
    <property type="term" value="C:cytosol"/>
    <property type="evidence" value="ECO:0007669"/>
    <property type="project" value="TreeGrafter"/>
</dbReference>
<dbReference type="EMBL" id="CM001487">
    <property type="protein sequence ID" value="EIM58033.1"/>
    <property type="molecule type" value="Genomic_DNA"/>
</dbReference>
<dbReference type="Pfam" id="PF03275">
    <property type="entry name" value="GLF"/>
    <property type="match status" value="1"/>
</dbReference>
<sequence>MILRGVGVSGKMYDYLIVGAGLYGAVFAQVKTEQGKKCLVIDRRDHIAGNIYSEQIEGIEVHKYGPHIFHTDKENVREYVNRFAKFNHFTYCPVANYKGELYHLPFNMDTFHAMWGVNTPAEAEGKLAEQRAEFANIEPKNLEEQALKLVGRDIYEMLIKGYTEKQWGKPCSELPAFIIKRLPVRMIYDNNYFNHPHQGIPIGGYTAMVEKMLDGIEVRLGVDYLSEREGFEALADKVIYTGQIDEYYGYCFGELQYRSLRFETEVIDVGNYQGVAGMNYTDSDTPFTRIVEHKHFEFGKGNPNKTVITREYSQSWSKGMEAYYPVNDAENAKLYEKYKELAGKESKVRFGGRLGTYRYMDMDQVINEALEDAKKRIQ</sequence>
<dbReference type="GO" id="GO:0008767">
    <property type="term" value="F:UDP-galactopyranose mutase activity"/>
    <property type="evidence" value="ECO:0007669"/>
    <property type="project" value="InterPro"/>
</dbReference>
<evidence type="ECO:0000256" key="1">
    <source>
        <dbReference type="ARBA" id="ARBA00001974"/>
    </source>
</evidence>
<dbReference type="InterPro" id="IPR004379">
    <property type="entry name" value="UDP-GALP_mutase"/>
</dbReference>
<gene>
    <name evidence="7" type="ORF">EubceDRAFT1_2285</name>
</gene>
<dbReference type="Pfam" id="PF13450">
    <property type="entry name" value="NAD_binding_8"/>
    <property type="match status" value="1"/>
</dbReference>
<dbReference type="eggNOG" id="COG0562">
    <property type="taxonomic scope" value="Bacteria"/>
</dbReference>
<evidence type="ECO:0000313" key="8">
    <source>
        <dbReference type="Proteomes" id="UP000005753"/>
    </source>
</evidence>
<keyword evidence="3" id="KW-0285">Flavoprotein</keyword>
<accession>I5AW60</accession>
<reference evidence="7 8" key="1">
    <citation type="submission" date="2010-08" db="EMBL/GenBank/DDBJ databases">
        <authorList>
            <consortium name="US DOE Joint Genome Institute (JGI-PGF)"/>
            <person name="Lucas S."/>
            <person name="Copeland A."/>
            <person name="Lapidus A."/>
            <person name="Cheng J.-F."/>
            <person name="Bruce D."/>
            <person name="Goodwin L."/>
            <person name="Pitluck S."/>
            <person name="Land M.L."/>
            <person name="Hauser L."/>
            <person name="Chang Y.-J."/>
            <person name="Anderson I.J."/>
            <person name="Johnson E."/>
            <person name="Mulhopadhyay B."/>
            <person name="Kyrpides N."/>
            <person name="Woyke T.J."/>
        </authorList>
    </citation>
    <scope>NUCLEOTIDE SEQUENCE [LARGE SCALE GENOMIC DNA]</scope>
    <source>
        <strain evidence="7 8">6</strain>
    </source>
</reference>
<reference evidence="7 8" key="2">
    <citation type="submission" date="2012-02" db="EMBL/GenBank/DDBJ databases">
        <title>Improved High-Quality Draft sequence of Eubacterium cellulosolvens 6.</title>
        <authorList>
            <consortium name="US DOE Joint Genome Institute"/>
            <person name="Lucas S."/>
            <person name="Han J."/>
            <person name="Lapidus A."/>
            <person name="Cheng J.-F."/>
            <person name="Goodwin L."/>
            <person name="Pitluck S."/>
            <person name="Peters L."/>
            <person name="Mikhailova N."/>
            <person name="Gu W."/>
            <person name="Detter J.C."/>
            <person name="Han C."/>
            <person name="Tapia R."/>
            <person name="Land M."/>
            <person name="Hauser L."/>
            <person name="Kyrpides N."/>
            <person name="Ivanova N."/>
            <person name="Pagani I."/>
            <person name="Johnson E."/>
            <person name="Mukhopadhyay B."/>
            <person name="Anderson I."/>
            <person name="Woyke T."/>
        </authorList>
    </citation>
    <scope>NUCLEOTIDE SEQUENCE [LARGE SCALE GENOMIC DNA]</scope>
    <source>
        <strain evidence="7 8">6</strain>
    </source>
</reference>
<keyword evidence="5" id="KW-0413">Isomerase</keyword>
<feature type="domain" description="UDP-galactopyranose mutase C-terminal" evidence="6">
    <location>
        <begin position="158"/>
        <end position="359"/>
    </location>
</feature>
<dbReference type="AlphaFoldDB" id="I5AW60"/>
<evidence type="ECO:0000313" key="7">
    <source>
        <dbReference type="EMBL" id="EIM58033.1"/>
    </source>
</evidence>
<dbReference type="STRING" id="633697.EubceDRAFT1_2285"/>
<dbReference type="PANTHER" id="PTHR21197">
    <property type="entry name" value="UDP-GALACTOPYRANOSE MUTASE"/>
    <property type="match status" value="1"/>
</dbReference>
<dbReference type="GO" id="GO:0050660">
    <property type="term" value="F:flavin adenine dinucleotide binding"/>
    <property type="evidence" value="ECO:0007669"/>
    <property type="project" value="TreeGrafter"/>
</dbReference>
<evidence type="ECO:0000256" key="3">
    <source>
        <dbReference type="ARBA" id="ARBA00022630"/>
    </source>
</evidence>
<evidence type="ECO:0000256" key="2">
    <source>
        <dbReference type="ARBA" id="ARBA00009321"/>
    </source>
</evidence>
<dbReference type="NCBIfam" id="TIGR00031">
    <property type="entry name" value="UDP-GALP_mutase"/>
    <property type="match status" value="1"/>
</dbReference>
<keyword evidence="8" id="KW-1185">Reference proteome</keyword>
<evidence type="ECO:0000256" key="4">
    <source>
        <dbReference type="ARBA" id="ARBA00022827"/>
    </source>
</evidence>
<dbReference type="SUPFAM" id="SSF54373">
    <property type="entry name" value="FAD-linked reductases, C-terminal domain"/>
    <property type="match status" value="1"/>
</dbReference>
<comment type="cofactor">
    <cofactor evidence="1">
        <name>FAD</name>
        <dbReference type="ChEBI" id="CHEBI:57692"/>
    </cofactor>
</comment>
<evidence type="ECO:0000259" key="6">
    <source>
        <dbReference type="Pfam" id="PF03275"/>
    </source>
</evidence>
<protein>
    <submittedName>
        <fullName evidence="7">UDP-galactopyranose mutase</fullName>
    </submittedName>
</protein>
<dbReference type="InterPro" id="IPR015899">
    <property type="entry name" value="UDP-GalPyranose_mutase_C"/>
</dbReference>
<dbReference type="Proteomes" id="UP000005753">
    <property type="component" value="Chromosome"/>
</dbReference>
<dbReference type="HOGENOM" id="CLU_042118_0_0_9"/>
<organism evidence="7 8">
    <name type="scientific">Eubacterium cellulosolvens (strain ATCC 43171 / JCM 9499 / 6)</name>
    <name type="common">Cillobacterium cellulosolvens</name>
    <dbReference type="NCBI Taxonomy" id="633697"/>
    <lineage>
        <taxon>Bacteria</taxon>
        <taxon>Bacillati</taxon>
        <taxon>Bacillota</taxon>
        <taxon>Clostridia</taxon>
        <taxon>Eubacteriales</taxon>
        <taxon>Eubacteriaceae</taxon>
        <taxon>Eubacterium</taxon>
    </lineage>
</organism>
<evidence type="ECO:0000256" key="5">
    <source>
        <dbReference type="ARBA" id="ARBA00023235"/>
    </source>
</evidence>